<dbReference type="CDD" id="cd00086">
    <property type="entry name" value="homeodomain"/>
    <property type="match status" value="1"/>
</dbReference>
<dbReference type="PROSITE" id="PS00027">
    <property type="entry name" value="HOMEOBOX_1"/>
    <property type="match status" value="1"/>
</dbReference>
<name>A0A553PFZ6_TIGCA</name>
<dbReference type="Gene3D" id="1.10.10.60">
    <property type="entry name" value="Homeodomain-like"/>
    <property type="match status" value="1"/>
</dbReference>
<protein>
    <recommendedName>
        <fullName evidence="9">Homeobox domain-containing protein</fullName>
    </recommendedName>
</protein>
<evidence type="ECO:0000256" key="4">
    <source>
        <dbReference type="ARBA" id="ARBA00023155"/>
    </source>
</evidence>
<gene>
    <name evidence="10" type="ORF">TCAL_03492</name>
</gene>
<evidence type="ECO:0000256" key="8">
    <source>
        <dbReference type="SAM" id="MobiDB-lite"/>
    </source>
</evidence>
<comment type="subcellular location">
    <subcellularLocation>
        <location evidence="1 6 7">Nucleus</location>
    </subcellularLocation>
</comment>
<feature type="region of interest" description="Disordered" evidence="8">
    <location>
        <begin position="48"/>
        <end position="144"/>
    </location>
</feature>
<dbReference type="FunFam" id="1.10.10.60:FF:000081">
    <property type="entry name" value="Empty spiracles homeobox 2"/>
    <property type="match status" value="1"/>
</dbReference>
<dbReference type="PRINTS" id="PR00031">
    <property type="entry name" value="HTHREPRESSR"/>
</dbReference>
<dbReference type="PANTHER" id="PTHR24339">
    <property type="entry name" value="HOMEOBOX PROTEIN EMX-RELATED"/>
    <property type="match status" value="1"/>
</dbReference>
<evidence type="ECO:0000256" key="6">
    <source>
        <dbReference type="PROSITE-ProRule" id="PRU00108"/>
    </source>
</evidence>
<dbReference type="InterPro" id="IPR017970">
    <property type="entry name" value="Homeobox_CS"/>
</dbReference>
<dbReference type="Proteomes" id="UP000318571">
    <property type="component" value="Chromosome 5"/>
</dbReference>
<feature type="compositionally biased region" description="Low complexity" evidence="8">
    <location>
        <begin position="111"/>
        <end position="130"/>
    </location>
</feature>
<feature type="domain" description="Homeobox" evidence="9">
    <location>
        <begin position="282"/>
        <end position="342"/>
    </location>
</feature>
<dbReference type="SMART" id="SM00389">
    <property type="entry name" value="HOX"/>
    <property type="match status" value="1"/>
</dbReference>
<evidence type="ECO:0000256" key="3">
    <source>
        <dbReference type="ARBA" id="ARBA00023125"/>
    </source>
</evidence>
<evidence type="ECO:0000256" key="2">
    <source>
        <dbReference type="ARBA" id="ARBA00007397"/>
    </source>
</evidence>
<dbReference type="STRING" id="6832.A0A553PFZ6"/>
<evidence type="ECO:0000259" key="9">
    <source>
        <dbReference type="PROSITE" id="PS50071"/>
    </source>
</evidence>
<dbReference type="AlphaFoldDB" id="A0A553PFZ6"/>
<dbReference type="InterPro" id="IPR050877">
    <property type="entry name" value="EMX-VAX-Noto_Homeobox_TFs"/>
</dbReference>
<dbReference type="SUPFAM" id="SSF46689">
    <property type="entry name" value="Homeodomain-like"/>
    <property type="match status" value="1"/>
</dbReference>
<feature type="region of interest" description="Disordered" evidence="8">
    <location>
        <begin position="336"/>
        <end position="433"/>
    </location>
</feature>
<dbReference type="OrthoDB" id="6159439at2759"/>
<accession>A0A553PFZ6</accession>
<evidence type="ECO:0000256" key="1">
    <source>
        <dbReference type="ARBA" id="ARBA00004123"/>
    </source>
</evidence>
<evidence type="ECO:0000313" key="11">
    <source>
        <dbReference type="Proteomes" id="UP000318571"/>
    </source>
</evidence>
<keyword evidence="5 6" id="KW-0539">Nucleus</keyword>
<dbReference type="EMBL" id="VCGU01000004">
    <property type="protein sequence ID" value="TRY76605.1"/>
    <property type="molecule type" value="Genomic_DNA"/>
</dbReference>
<comment type="caution">
    <text evidence="10">The sequence shown here is derived from an EMBL/GenBank/DDBJ whole genome shotgun (WGS) entry which is preliminary data.</text>
</comment>
<feature type="compositionally biased region" description="Basic residues" evidence="8">
    <location>
        <begin position="81"/>
        <end position="92"/>
    </location>
</feature>
<keyword evidence="3 6" id="KW-0238">DNA-binding</keyword>
<dbReference type="PANTHER" id="PTHR24339:SF28">
    <property type="entry name" value="E5-RELATED"/>
    <property type="match status" value="1"/>
</dbReference>
<keyword evidence="11" id="KW-1185">Reference proteome</keyword>
<evidence type="ECO:0000256" key="5">
    <source>
        <dbReference type="ARBA" id="ARBA00023242"/>
    </source>
</evidence>
<evidence type="ECO:0000313" key="10">
    <source>
        <dbReference type="EMBL" id="TRY76605.1"/>
    </source>
</evidence>
<dbReference type="PRINTS" id="PR00024">
    <property type="entry name" value="HOMEOBOX"/>
</dbReference>
<dbReference type="GO" id="GO:0007420">
    <property type="term" value="P:brain development"/>
    <property type="evidence" value="ECO:0007669"/>
    <property type="project" value="TreeGrafter"/>
</dbReference>
<dbReference type="GO" id="GO:0000981">
    <property type="term" value="F:DNA-binding transcription factor activity, RNA polymerase II-specific"/>
    <property type="evidence" value="ECO:0007669"/>
    <property type="project" value="InterPro"/>
</dbReference>
<dbReference type="OMA" id="EYPLYPW"/>
<dbReference type="InterPro" id="IPR001356">
    <property type="entry name" value="HD"/>
</dbReference>
<feature type="compositionally biased region" description="Acidic residues" evidence="8">
    <location>
        <begin position="418"/>
        <end position="433"/>
    </location>
</feature>
<feature type="compositionally biased region" description="Gly residues" evidence="8">
    <location>
        <begin position="365"/>
        <end position="398"/>
    </location>
</feature>
<comment type="similarity">
    <text evidence="2">Belongs to the EMX homeobox family.</text>
</comment>
<dbReference type="Pfam" id="PF00046">
    <property type="entry name" value="Homeodomain"/>
    <property type="match status" value="1"/>
</dbReference>
<dbReference type="InterPro" id="IPR020479">
    <property type="entry name" value="HD_metazoa"/>
</dbReference>
<dbReference type="GO" id="GO:0030182">
    <property type="term" value="P:neuron differentiation"/>
    <property type="evidence" value="ECO:0007669"/>
    <property type="project" value="TreeGrafter"/>
</dbReference>
<evidence type="ECO:0000256" key="7">
    <source>
        <dbReference type="RuleBase" id="RU000682"/>
    </source>
</evidence>
<feature type="compositionally biased region" description="Low complexity" evidence="8">
    <location>
        <begin position="352"/>
        <end position="364"/>
    </location>
</feature>
<dbReference type="InterPro" id="IPR000047">
    <property type="entry name" value="HTH_motif"/>
</dbReference>
<dbReference type="PROSITE" id="PS50071">
    <property type="entry name" value="HOMEOBOX_2"/>
    <property type="match status" value="1"/>
</dbReference>
<keyword evidence="4 6" id="KW-0371">Homeobox</keyword>
<dbReference type="InterPro" id="IPR009057">
    <property type="entry name" value="Homeodomain-like_sf"/>
</dbReference>
<feature type="DNA-binding region" description="Homeobox" evidence="6">
    <location>
        <begin position="284"/>
        <end position="343"/>
    </location>
</feature>
<reference evidence="10 11" key="1">
    <citation type="journal article" date="2018" name="Nat. Ecol. Evol.">
        <title>Genomic signatures of mitonuclear coevolution across populations of Tigriopus californicus.</title>
        <authorList>
            <person name="Barreto F.S."/>
            <person name="Watson E.T."/>
            <person name="Lima T.G."/>
            <person name="Willett C.S."/>
            <person name="Edmands S."/>
            <person name="Li W."/>
            <person name="Burton R.S."/>
        </authorList>
    </citation>
    <scope>NUCLEOTIDE SEQUENCE [LARGE SCALE GENOMIC DNA]</scope>
    <source>
        <strain evidence="10 11">San Diego</strain>
    </source>
</reference>
<dbReference type="GO" id="GO:0005634">
    <property type="term" value="C:nucleus"/>
    <property type="evidence" value="ECO:0007669"/>
    <property type="project" value="UniProtKB-SubCell"/>
</dbReference>
<dbReference type="GO" id="GO:0000978">
    <property type="term" value="F:RNA polymerase II cis-regulatory region sequence-specific DNA binding"/>
    <property type="evidence" value="ECO:0007669"/>
    <property type="project" value="TreeGrafter"/>
</dbReference>
<sequence>MTLAAETMSVFPSSVVKSSKSLGFSIDSIVGAKTGTFNSESRLKDSLTLTPTDLRIKDRSPPSGETRVHRPFSPAEDDHPHHHHHNRHHHHEHDRQSRSRSRSPLIDPDRQSPSPQSSSSLNRLSNSGSPPTSPSLVRPIPSMHPGSNLRDLAAGFPGLPLSQSYLEQLAHLKAIYDRSGEGKSPPCSMPGGMSTPVSIPSSMSHGHPLHPNLPNHLSPAAAASLMGLPRPHSIPPMFLGGGGGPPQMGQPIPREYPLYPWFLTRNRFPGGPHLPEFLLPFRKPKRIRTAFSPSQLLKLEQAFEKNQYVVGAERKELAKHLNLSETQVKVWFQNRRTKHKREQQEQEQMQHGSKSGSSSANSSSNGGGSAVESGGNGGGSGGGSANGLGSGGGSGGAFRAGPPPPQMSAADFSLTHYEEDDGISDEEEIDCDS</sequence>
<proteinExistence type="inferred from homology"/>
<organism evidence="10 11">
    <name type="scientific">Tigriopus californicus</name>
    <name type="common">Marine copepod</name>
    <dbReference type="NCBI Taxonomy" id="6832"/>
    <lineage>
        <taxon>Eukaryota</taxon>
        <taxon>Metazoa</taxon>
        <taxon>Ecdysozoa</taxon>
        <taxon>Arthropoda</taxon>
        <taxon>Crustacea</taxon>
        <taxon>Multicrustacea</taxon>
        <taxon>Hexanauplia</taxon>
        <taxon>Copepoda</taxon>
        <taxon>Harpacticoida</taxon>
        <taxon>Harpacticidae</taxon>
        <taxon>Tigriopus</taxon>
    </lineage>
</organism>